<sequence length="101" mass="10784">MEFFFRSAEAKPAVLPFSPNLSIATALRASRRAIRSRTPPDSPGLSRLPASPPWRIVPAGRCCAAPVHCAAANRVVGDARAIPVPVQSLVSGDDFVVHRDL</sequence>
<organism evidence="1 2">
    <name type="scientific">Xanthomonas bonasiae</name>
    <dbReference type="NCBI Taxonomy" id="2810351"/>
    <lineage>
        <taxon>Bacteria</taxon>
        <taxon>Pseudomonadati</taxon>
        <taxon>Pseudomonadota</taxon>
        <taxon>Gammaproteobacteria</taxon>
        <taxon>Lysobacterales</taxon>
        <taxon>Lysobacteraceae</taxon>
        <taxon>Xanthomonas</taxon>
    </lineage>
</organism>
<comment type="caution">
    <text evidence="1">The sequence shown here is derived from an EMBL/GenBank/DDBJ whole genome shotgun (WGS) entry which is preliminary data.</text>
</comment>
<evidence type="ECO:0000313" key="2">
    <source>
        <dbReference type="Proteomes" id="UP000695802"/>
    </source>
</evidence>
<dbReference type="RefSeq" id="WP_206230232.1">
    <property type="nucleotide sequence ID" value="NZ_JAFIWB010000017.1"/>
</dbReference>
<protein>
    <submittedName>
        <fullName evidence="1">Uncharacterized protein</fullName>
    </submittedName>
</protein>
<dbReference type="Proteomes" id="UP000695802">
    <property type="component" value="Unassembled WGS sequence"/>
</dbReference>
<evidence type="ECO:0000313" key="1">
    <source>
        <dbReference type="EMBL" id="MBN6103437.1"/>
    </source>
</evidence>
<keyword evidence="2" id="KW-1185">Reference proteome</keyword>
<reference evidence="1 2" key="1">
    <citation type="submission" date="2021-02" db="EMBL/GenBank/DDBJ databases">
        <title>Taxonomically Unique Crown Gall-Associated Xanthomonas Stains Have Deficiency in Virulence Repertories.</title>
        <authorList>
            <person name="Mafakheri H."/>
            <person name="Taghavi S.M."/>
            <person name="Dimkic I."/>
            <person name="Nemanja K."/>
            <person name="Osdaghi E."/>
        </authorList>
    </citation>
    <scope>NUCLEOTIDE SEQUENCE [LARGE SCALE GENOMIC DNA]</scope>
    <source>
        <strain evidence="1 2">FX4</strain>
    </source>
</reference>
<accession>A0ABS3B4G1</accession>
<proteinExistence type="predicted"/>
<dbReference type="EMBL" id="JAFIWB010000017">
    <property type="protein sequence ID" value="MBN6103437.1"/>
    <property type="molecule type" value="Genomic_DNA"/>
</dbReference>
<gene>
    <name evidence="1" type="ORF">JR064_14815</name>
</gene>
<name>A0ABS3B4G1_9XANT</name>